<dbReference type="Proteomes" id="UP000887159">
    <property type="component" value="Unassembled WGS sequence"/>
</dbReference>
<reference evidence="1" key="1">
    <citation type="submission" date="2020-08" db="EMBL/GenBank/DDBJ databases">
        <title>Multicomponent nature underlies the extraordinary mechanical properties of spider dragline silk.</title>
        <authorList>
            <person name="Kono N."/>
            <person name="Nakamura H."/>
            <person name="Mori M."/>
            <person name="Yoshida Y."/>
            <person name="Ohtoshi R."/>
            <person name="Malay A.D."/>
            <person name="Moran D.A.P."/>
            <person name="Tomita M."/>
            <person name="Numata K."/>
            <person name="Arakawa K."/>
        </authorList>
    </citation>
    <scope>NUCLEOTIDE SEQUENCE</scope>
</reference>
<accession>A0A8X7BB81</accession>
<dbReference type="EMBL" id="BMAU01021371">
    <property type="protein sequence ID" value="GFY25458.1"/>
    <property type="molecule type" value="Genomic_DNA"/>
</dbReference>
<gene>
    <name evidence="1" type="ORF">TNCV_2485781</name>
</gene>
<sequence length="114" mass="13236">MIHAIKLAFKKNAQWQVRLMLKSYYKATPELLAKDFVILNHGQITTTFELEMHSPNYLTTPTGRLSSSTDLKCIAPLHGGSSMLQFMTCRRRARYFDHGYRSHIQKVKSPLFFK</sequence>
<organism evidence="1 2">
    <name type="scientific">Trichonephila clavipes</name>
    <name type="common">Golden silk orbweaver</name>
    <name type="synonym">Nephila clavipes</name>
    <dbReference type="NCBI Taxonomy" id="2585209"/>
    <lineage>
        <taxon>Eukaryota</taxon>
        <taxon>Metazoa</taxon>
        <taxon>Ecdysozoa</taxon>
        <taxon>Arthropoda</taxon>
        <taxon>Chelicerata</taxon>
        <taxon>Arachnida</taxon>
        <taxon>Araneae</taxon>
        <taxon>Araneomorphae</taxon>
        <taxon>Entelegynae</taxon>
        <taxon>Araneoidea</taxon>
        <taxon>Nephilidae</taxon>
        <taxon>Trichonephila</taxon>
    </lineage>
</organism>
<protein>
    <submittedName>
        <fullName evidence="1">Uncharacterized protein</fullName>
    </submittedName>
</protein>
<evidence type="ECO:0000313" key="1">
    <source>
        <dbReference type="EMBL" id="GFY25458.1"/>
    </source>
</evidence>
<comment type="caution">
    <text evidence="1">The sequence shown here is derived from an EMBL/GenBank/DDBJ whole genome shotgun (WGS) entry which is preliminary data.</text>
</comment>
<proteinExistence type="predicted"/>
<name>A0A8X7BB81_TRICX</name>
<dbReference type="AlphaFoldDB" id="A0A8X7BB81"/>
<keyword evidence="2" id="KW-1185">Reference proteome</keyword>
<evidence type="ECO:0000313" key="2">
    <source>
        <dbReference type="Proteomes" id="UP000887159"/>
    </source>
</evidence>